<name>S5M4E1_9CAUD</name>
<dbReference type="KEGG" id="vg:26642160"/>
<dbReference type="RefSeq" id="YP_009215822.1">
    <property type="nucleotide sequence ID" value="NC_028982.1"/>
</dbReference>
<dbReference type="EMBL" id="KC595512">
    <property type="protein sequence ID" value="AGR46731.1"/>
    <property type="molecule type" value="Genomic_DNA"/>
</dbReference>
<gene>
    <name evidence="1" type="ORF">JL_42</name>
</gene>
<organism evidence="1 2">
    <name type="scientific">Bacillus phage JL</name>
    <dbReference type="NCBI Taxonomy" id="1296655"/>
    <lineage>
        <taxon>Viruses</taxon>
        <taxon>Duplodnaviria</taxon>
        <taxon>Heunggongvirae</taxon>
        <taxon>Uroviricota</taxon>
        <taxon>Caudoviricetes</taxon>
        <taxon>Herelleviridae</taxon>
        <taxon>Spounavirinae</taxon>
        <taxon>Siminovitchvirus</taxon>
        <taxon>Siminovitchvirus JL</taxon>
    </lineage>
</organism>
<reference evidence="1 2" key="1">
    <citation type="journal article" date="2014" name="Genome Announc.">
        <title>Genome Sequences of Three Novel Bacillus cereus Bacteriophages.</title>
        <authorList>
            <person name="Grose J.H."/>
            <person name="Jensen J.D."/>
            <person name="Merrill B.D."/>
            <person name="Fisher J.N."/>
            <person name="Burnett S.H."/>
            <person name="Breakwell D.P."/>
        </authorList>
    </citation>
    <scope>NUCLEOTIDE SEQUENCE [LARGE SCALE GENOMIC DNA]</scope>
</reference>
<sequence length="82" mass="9254">MKKTLLLVGCVMVLGACDPPKPPEYKETPQGFKPIGQYEESPYRTIKLEDKETTCRYLITDDGYITPDLVQPDKCKGLMKGE</sequence>
<protein>
    <recommendedName>
        <fullName evidence="3">Lipoprotein</fullName>
    </recommendedName>
</protein>
<dbReference type="Proteomes" id="UP000015092">
    <property type="component" value="Segment"/>
</dbReference>
<dbReference type="PROSITE" id="PS51257">
    <property type="entry name" value="PROKAR_LIPOPROTEIN"/>
    <property type="match status" value="1"/>
</dbReference>
<keyword evidence="2" id="KW-1185">Reference proteome</keyword>
<evidence type="ECO:0008006" key="3">
    <source>
        <dbReference type="Google" id="ProtNLM"/>
    </source>
</evidence>
<accession>S5M4E1</accession>
<proteinExistence type="predicted"/>
<evidence type="ECO:0000313" key="2">
    <source>
        <dbReference type="Proteomes" id="UP000015092"/>
    </source>
</evidence>
<dbReference type="GeneID" id="26642160"/>
<evidence type="ECO:0000313" key="1">
    <source>
        <dbReference type="EMBL" id="AGR46731.1"/>
    </source>
</evidence>